<dbReference type="Proteomes" id="UP000203420">
    <property type="component" value="Genome"/>
</dbReference>
<evidence type="ECO:0000313" key="2">
    <source>
        <dbReference type="Proteomes" id="UP000203420"/>
    </source>
</evidence>
<dbReference type="EMBL" id="KC979059">
    <property type="protein sequence ID" value="AHC72286.1"/>
    <property type="molecule type" value="Genomic_DNA"/>
</dbReference>
<accession>V9TRX8</accession>
<dbReference type="OrthoDB" id="20376at10239"/>
<dbReference type="RefSeq" id="YP_008997796.1">
    <property type="nucleotide sequence ID" value="NC_023298.1"/>
</dbReference>
<proteinExistence type="predicted"/>
<dbReference type="GeneID" id="18158298"/>
<gene>
    <name evidence="1" type="primary">U2</name>
</gene>
<keyword evidence="2" id="KW-1185">Reference proteome</keyword>
<dbReference type="KEGG" id="vg:18158298"/>
<reference evidence="1 2" key="1">
    <citation type="journal article" date="2014" name="J. Gen. Virol.">
        <title>Genome diversity and evidence of recombination and reassortment in nanoviruses from Europe.</title>
        <authorList>
            <person name="Grigoras I."/>
            <person name="Ginzo A.I."/>
            <person name="Martin D.P."/>
            <person name="Varsani A."/>
            <person name="Romero J."/>
            <person name="Mammadov A.Ch."/>
            <person name="Huseynova I.M."/>
            <person name="Aliyev J.A."/>
            <person name="Kheyr-Pour A."/>
            <person name="Huss H."/>
            <person name="Ziebell H."/>
            <person name="Timchenko T."/>
            <person name="Vetten H.J."/>
            <person name="Gronenborn B."/>
        </authorList>
    </citation>
    <scope>NUCLEOTIDE SEQUENCE [LARGE SCALE GENOMIC DNA]</scope>
    <source>
        <strain evidence="1">Glinzendorf-Marchfeld_15</strain>
    </source>
</reference>
<evidence type="ECO:0000313" key="1">
    <source>
        <dbReference type="EMBL" id="AHC72286.1"/>
    </source>
</evidence>
<sequence length="124" mass="14278">MTTAAQNKLTMPQVSQLQAEQDAFWDEYERYIHSNEDMLGKFCRRHGRSVKAYPRLPSTAPSRLTGLYRIVYDIQLQECYMCCLEDDCGHITDLPNVVETPMVLRCSDVTHTNCSACSTHMHQM</sequence>
<protein>
    <submittedName>
        <fullName evidence="1">U2 protein</fullName>
    </submittedName>
</protein>
<organism evidence="1 2">
    <name type="scientific">Pea yellow stunt virus</name>
    <dbReference type="NCBI Taxonomy" id="1436892"/>
    <lineage>
        <taxon>Viruses</taxon>
        <taxon>Monodnaviria</taxon>
        <taxon>Shotokuvirae</taxon>
        <taxon>Cressdnaviricota</taxon>
        <taxon>Arfiviricetes</taxon>
        <taxon>Mulpavirales</taxon>
        <taxon>Nanoviridae</taxon>
        <taxon>Nanovirus</taxon>
        <taxon>Nanovirus flavipisi</taxon>
    </lineage>
</organism>
<name>V9TRX8_9VIRU</name>